<accession>A0ABU5IVU0</accession>
<keyword evidence="2" id="KW-1185">Reference proteome</keyword>
<evidence type="ECO:0000313" key="2">
    <source>
        <dbReference type="Proteomes" id="UP001290455"/>
    </source>
</evidence>
<protein>
    <submittedName>
        <fullName evidence="1">Uncharacterized protein</fullName>
    </submittedName>
</protein>
<name>A0ABU5IVU0_9BACI</name>
<sequence>MLILLLTLLFGALIIEGIRKYVLRIKDPDIEDLWNELNEREWYRELLENPQIKKWIEIDKESGLLSDPYYVRKILDKEDHRQGFIKYIRGKINI</sequence>
<proteinExistence type="predicted"/>
<comment type="caution">
    <text evidence="1">The sequence shown here is derived from an EMBL/GenBank/DDBJ whole genome shotgun (WGS) entry which is preliminary data.</text>
</comment>
<gene>
    <name evidence="1" type="ORF">SM124_05825</name>
</gene>
<dbReference type="Proteomes" id="UP001290455">
    <property type="component" value="Unassembled WGS sequence"/>
</dbReference>
<reference evidence="1 2" key="1">
    <citation type="submission" date="2023-11" db="EMBL/GenBank/DDBJ databases">
        <title>Bacillus jintuensis, isolated from a mudflat on the Beibu Gulf coast.</title>
        <authorList>
            <person name="Li M."/>
        </authorList>
    </citation>
    <scope>NUCLEOTIDE SEQUENCE [LARGE SCALE GENOMIC DNA]</scope>
    <source>
        <strain evidence="1 2">31A1R</strain>
    </source>
</reference>
<organism evidence="1 2">
    <name type="scientific">Robertmurraya mangrovi</name>
    <dbReference type="NCBI Taxonomy" id="3098077"/>
    <lineage>
        <taxon>Bacteria</taxon>
        <taxon>Bacillati</taxon>
        <taxon>Bacillota</taxon>
        <taxon>Bacilli</taxon>
        <taxon>Bacillales</taxon>
        <taxon>Bacillaceae</taxon>
        <taxon>Robertmurraya</taxon>
    </lineage>
</organism>
<evidence type="ECO:0000313" key="1">
    <source>
        <dbReference type="EMBL" id="MDZ5471260.1"/>
    </source>
</evidence>
<dbReference type="EMBL" id="JAXOFX010000003">
    <property type="protein sequence ID" value="MDZ5471260.1"/>
    <property type="molecule type" value="Genomic_DNA"/>
</dbReference>
<dbReference type="RefSeq" id="WP_322445563.1">
    <property type="nucleotide sequence ID" value="NZ_JAXOFX010000003.1"/>
</dbReference>